<sequence>MELSYGKKELEQIAKLYGIKGAYKLKKAELIEALLEAIPQKMPEILPMLDEIDIKNFEALFNQNKIIDNDDELECYYNLMELELVQFIEVDKKRQLIVADLVKDAYKKIDMVPIMEKIKLNSAMRRHIISILNLYGVVKLNWAVELYNRNHAQAINELELAQFVKKDMRLVCQCKVIEDYIVEETIYALDKTNFKDFIEATIDKEYYIPSQELLDKMYDERYYEPSIPIEKLKAYLKKTYIMEETLIEEAIIAVTMIARVDCDRSGQTMEIILEELANLGVEFKNLAEINEIVKHITAVVNGTRKWINKGFTTQELSPHIFDEKTGQKIKVIDIGRNAPCPCGSGKKYKKCCSNK</sequence>
<dbReference type="SUPFAM" id="SSF103642">
    <property type="entry name" value="Sec-C motif"/>
    <property type="match status" value="1"/>
</dbReference>
<dbReference type="GO" id="GO:0006353">
    <property type="term" value="P:DNA-templated transcription termination"/>
    <property type="evidence" value="ECO:0007669"/>
    <property type="project" value="InterPro"/>
</dbReference>
<dbReference type="KEGG" id="cle:Clole_0099"/>
<dbReference type="PANTHER" id="PTHR33747:SF1">
    <property type="entry name" value="ADENYLATE CYCLASE-ASSOCIATED CAP C-TERMINAL DOMAIN-CONTAINING PROTEIN"/>
    <property type="match status" value="1"/>
</dbReference>
<dbReference type="Gene3D" id="3.10.450.50">
    <property type="match status" value="1"/>
</dbReference>
<name>F2JH44_CELLD</name>
<feature type="domain" description="Rho termination factor-like N-terminal" evidence="1">
    <location>
        <begin position="8"/>
        <end position="38"/>
    </location>
</feature>
<dbReference type="STRING" id="642492.Clole_0099"/>
<dbReference type="InterPro" id="IPR011112">
    <property type="entry name" value="Rho-like_N"/>
</dbReference>
<dbReference type="InterPro" id="IPR004027">
    <property type="entry name" value="SEC_C_motif"/>
</dbReference>
<dbReference type="AlphaFoldDB" id="F2JH44"/>
<dbReference type="Pfam" id="PF07498">
    <property type="entry name" value="Rho_N"/>
    <property type="match status" value="1"/>
</dbReference>
<evidence type="ECO:0000259" key="1">
    <source>
        <dbReference type="Pfam" id="PF07498"/>
    </source>
</evidence>
<keyword evidence="3" id="KW-1185">Reference proteome</keyword>
<organism evidence="2 3">
    <name type="scientific">Cellulosilyticum lentocellum (strain ATCC 49066 / DSM 5427 / NCIMB 11756 / RHM5)</name>
    <name type="common">Clostridium lentocellum</name>
    <dbReference type="NCBI Taxonomy" id="642492"/>
    <lineage>
        <taxon>Bacteria</taxon>
        <taxon>Bacillati</taxon>
        <taxon>Bacillota</taxon>
        <taxon>Clostridia</taxon>
        <taxon>Lachnospirales</taxon>
        <taxon>Cellulosilyticaceae</taxon>
        <taxon>Cellulosilyticum</taxon>
    </lineage>
</organism>
<gene>
    <name evidence="2" type="ordered locus">Clole_0099</name>
</gene>
<evidence type="ECO:0000313" key="2">
    <source>
        <dbReference type="EMBL" id="ADZ81859.1"/>
    </source>
</evidence>
<dbReference type="HOGENOM" id="CLU_057071_0_0_9"/>
<dbReference type="Proteomes" id="UP000008467">
    <property type="component" value="Chromosome"/>
</dbReference>
<dbReference type="PANTHER" id="PTHR33747">
    <property type="entry name" value="UPF0225 PROTEIN SCO1677"/>
    <property type="match status" value="1"/>
</dbReference>
<accession>F2JH44</accession>
<dbReference type="EMBL" id="CP002582">
    <property type="protein sequence ID" value="ADZ81859.1"/>
    <property type="molecule type" value="Genomic_DNA"/>
</dbReference>
<dbReference type="Pfam" id="PF02810">
    <property type="entry name" value="SEC-C"/>
    <property type="match status" value="1"/>
</dbReference>
<dbReference type="RefSeq" id="WP_013655160.1">
    <property type="nucleotide sequence ID" value="NC_015275.1"/>
</dbReference>
<proteinExistence type="predicted"/>
<evidence type="ECO:0000313" key="3">
    <source>
        <dbReference type="Proteomes" id="UP000008467"/>
    </source>
</evidence>
<protein>
    <submittedName>
        <fullName evidence="2">SEC-C motif domain protein</fullName>
    </submittedName>
</protein>
<dbReference type="eggNOG" id="COG3012">
    <property type="taxonomic scope" value="Bacteria"/>
</dbReference>
<reference evidence="2 3" key="1">
    <citation type="journal article" date="2011" name="J. Bacteriol.">
        <title>Complete genome sequence of the cellulose-degrading bacterium Cellulosilyticum lentocellum.</title>
        <authorList>
            <consortium name="US DOE Joint Genome Institute"/>
            <person name="Miller D.A."/>
            <person name="Suen G."/>
            <person name="Bruce D."/>
            <person name="Copeland A."/>
            <person name="Cheng J.F."/>
            <person name="Detter C."/>
            <person name="Goodwin L.A."/>
            <person name="Han C.S."/>
            <person name="Hauser L.J."/>
            <person name="Land M.L."/>
            <person name="Lapidus A."/>
            <person name="Lucas S."/>
            <person name="Meincke L."/>
            <person name="Pitluck S."/>
            <person name="Tapia R."/>
            <person name="Teshima H."/>
            <person name="Woyke T."/>
            <person name="Fox B.G."/>
            <person name="Angert E.R."/>
            <person name="Currie C.R."/>
        </authorList>
    </citation>
    <scope>NUCLEOTIDE SEQUENCE [LARGE SCALE GENOMIC DNA]</scope>
    <source>
        <strain evidence="3">ATCC 49066 / DSM 5427 / NCIMB 11756 / RHM5</strain>
    </source>
</reference>